<proteinExistence type="predicted"/>
<organism evidence="1">
    <name type="scientific">Bacteroides intestinalis</name>
    <dbReference type="NCBI Taxonomy" id="329854"/>
    <lineage>
        <taxon>Bacteria</taxon>
        <taxon>Pseudomonadati</taxon>
        <taxon>Bacteroidota</taxon>
        <taxon>Bacteroidia</taxon>
        <taxon>Bacteroidales</taxon>
        <taxon>Bacteroidaceae</taxon>
        <taxon>Bacteroides</taxon>
    </lineage>
</organism>
<protein>
    <submittedName>
        <fullName evidence="1">Uncharacterized protein</fullName>
    </submittedName>
</protein>
<sequence>MYIYKRKGAHQYNFDALLWVKNNSFFRDVYAQGNIFTNQN</sequence>
<name>A0A139KN04_9BACE</name>
<reference evidence="1 2" key="1">
    <citation type="submission" date="2016-02" db="EMBL/GenBank/DDBJ databases">
        <authorList>
            <person name="Wen L."/>
            <person name="He K."/>
            <person name="Yang H."/>
        </authorList>
    </citation>
    <scope>NUCLEOTIDE SEQUENCE [LARGE SCALE GENOMIC DNA]</scope>
    <source>
        <strain evidence="1 2">KLE1704</strain>
    </source>
</reference>
<evidence type="ECO:0000313" key="2">
    <source>
        <dbReference type="Proteomes" id="UP000070319"/>
    </source>
</evidence>
<accession>A0A139KN04</accession>
<dbReference type="Proteomes" id="UP000070319">
    <property type="component" value="Unassembled WGS sequence"/>
</dbReference>
<dbReference type="AlphaFoldDB" id="A0A139KN04"/>
<comment type="caution">
    <text evidence="1">The sequence shown here is derived from an EMBL/GenBank/DDBJ whole genome shotgun (WGS) entry which is preliminary data.</text>
</comment>
<dbReference type="EMBL" id="LTDF01000178">
    <property type="protein sequence ID" value="KXT40589.1"/>
    <property type="molecule type" value="Genomic_DNA"/>
</dbReference>
<dbReference type="PATRIC" id="fig|329854.7.peg.5437"/>
<evidence type="ECO:0000313" key="1">
    <source>
        <dbReference type="EMBL" id="KXT40589.1"/>
    </source>
</evidence>
<gene>
    <name evidence="1" type="ORF">HMPREF2531_05365</name>
</gene>